<accession>A0AA46YUQ6</accession>
<sequence length="70" mass="8616">MVEKKRMKKKSICERFDVPIDTLNKHLAKMKSNPDFQKYIFKTGYKELWIDPRGYEEFLLFKQKEYHKSL</sequence>
<evidence type="ECO:0000313" key="2">
    <source>
        <dbReference type="Proteomes" id="UP001164042"/>
    </source>
</evidence>
<name>A0AA46YUQ6_9LACT</name>
<evidence type="ECO:0000313" key="1">
    <source>
        <dbReference type="EMBL" id="UYT10573.1"/>
    </source>
</evidence>
<keyword evidence="1" id="KW-0238">DNA-binding</keyword>
<dbReference type="GO" id="GO:0003677">
    <property type="term" value="F:DNA binding"/>
    <property type="evidence" value="ECO:0007669"/>
    <property type="project" value="UniProtKB-KW"/>
</dbReference>
<reference evidence="1" key="1">
    <citation type="submission" date="2022-10" db="EMBL/GenBank/DDBJ databases">
        <title>Genome assembly of Lactococcus garvieae isolates from cricket gut.</title>
        <authorList>
            <person name="Luecke A.R."/>
            <person name="Brown A.M.V."/>
            <person name="Wakeman C.A."/>
        </authorList>
    </citation>
    <scope>NUCLEOTIDE SEQUENCE</scope>
    <source>
        <strain evidence="1">Alexii-11_2</strain>
    </source>
</reference>
<dbReference type="EMBL" id="CP109635">
    <property type="protein sequence ID" value="UYT10573.1"/>
    <property type="molecule type" value="Genomic_DNA"/>
</dbReference>
<dbReference type="AlphaFoldDB" id="A0AA46YUQ6"/>
<dbReference type="Proteomes" id="UP001164042">
    <property type="component" value="Chromosome"/>
</dbReference>
<protein>
    <submittedName>
        <fullName evidence="1">DNA-binding protein</fullName>
    </submittedName>
</protein>
<proteinExistence type="predicted"/>
<dbReference type="RefSeq" id="WP_264308334.1">
    <property type="nucleotide sequence ID" value="NZ_CP109635.1"/>
</dbReference>
<gene>
    <name evidence="1" type="ORF">OF801_01130</name>
</gene>
<organism evidence="1 2">
    <name type="scientific">Lactococcus garvieae</name>
    <dbReference type="NCBI Taxonomy" id="1363"/>
    <lineage>
        <taxon>Bacteria</taxon>
        <taxon>Bacillati</taxon>
        <taxon>Bacillota</taxon>
        <taxon>Bacilli</taxon>
        <taxon>Lactobacillales</taxon>
        <taxon>Streptococcaceae</taxon>
        <taxon>Lactococcus</taxon>
    </lineage>
</organism>